<protein>
    <submittedName>
        <fullName evidence="2">Uncharacterized protein</fullName>
    </submittedName>
</protein>
<proteinExistence type="predicted"/>
<dbReference type="EMBL" id="CP109491">
    <property type="protein sequence ID" value="WUX36682.1"/>
    <property type="molecule type" value="Genomic_DNA"/>
</dbReference>
<evidence type="ECO:0000313" key="2">
    <source>
        <dbReference type="EMBL" id="WUX36682.1"/>
    </source>
</evidence>
<organism evidence="2 3">
    <name type="scientific">Streptomyces anulatus</name>
    <name type="common">Streptomyces chrysomallus</name>
    <dbReference type="NCBI Taxonomy" id="1892"/>
    <lineage>
        <taxon>Bacteria</taxon>
        <taxon>Bacillati</taxon>
        <taxon>Actinomycetota</taxon>
        <taxon>Actinomycetes</taxon>
        <taxon>Kitasatosporales</taxon>
        <taxon>Streptomycetaceae</taxon>
        <taxon>Streptomyces</taxon>
    </lineage>
</organism>
<dbReference type="Proteomes" id="UP001431926">
    <property type="component" value="Chromosome"/>
</dbReference>
<evidence type="ECO:0000313" key="3">
    <source>
        <dbReference type="Proteomes" id="UP001431926"/>
    </source>
</evidence>
<gene>
    <name evidence="2" type="ORF">OG367_10780</name>
</gene>
<keyword evidence="3" id="KW-1185">Reference proteome</keyword>
<accession>A0ABZ1ZGI3</accession>
<name>A0ABZ1ZGI3_STRAQ</name>
<sequence>MHTHETPATDHDRQRPAPVGRTADRYDGRGPRTPGSLQGTLGNTAVTRMITVSRMMTEDEFKQSSKRTGGKRNASEISKVDEALRAFYALPDAGEAARWYALRDIVRACEAYVSHKPEGGRRVAGVERLKGEAEGAQAELDAAAVFRGLLTEVDRMVTANEDPDMDVRLPAGEAQKASQKMSGPAFTTLVDGLIRDLGELRGNEGLPGETRAVIDELMAVVGLVTVKQYPRGGMPGMKLTSAADQDPAFTFNVDTQARGGTSFMLGHVAHELTHVAAHQAFGSSPVMELVRSGATDAQVTALAEERRDALAGLRRALGGGAGFSDFQQRMLEEKLVYGGAGGKLKKYADSFAAAGKITPEQQAQLIAWDAAAGPASGTLVEYDTVINQMLVYLHLWETDQNHPFYVELRAAAQVAFDRRSQARAATAQAAGNNL</sequence>
<feature type="region of interest" description="Disordered" evidence="1">
    <location>
        <begin position="1"/>
        <end position="74"/>
    </location>
</feature>
<feature type="compositionally biased region" description="Polar residues" evidence="1">
    <location>
        <begin position="35"/>
        <end position="46"/>
    </location>
</feature>
<evidence type="ECO:0000256" key="1">
    <source>
        <dbReference type="SAM" id="MobiDB-lite"/>
    </source>
</evidence>
<feature type="compositionally biased region" description="Basic and acidic residues" evidence="1">
    <location>
        <begin position="1"/>
        <end position="15"/>
    </location>
</feature>
<reference evidence="2" key="1">
    <citation type="submission" date="2022-10" db="EMBL/GenBank/DDBJ databases">
        <title>The complete genomes of actinobacterial strains from the NBC collection.</title>
        <authorList>
            <person name="Joergensen T.S."/>
            <person name="Alvarez Arevalo M."/>
            <person name="Sterndorff E.B."/>
            <person name="Faurdal D."/>
            <person name="Vuksanovic O."/>
            <person name="Mourched A.-S."/>
            <person name="Charusanti P."/>
            <person name="Shaw S."/>
            <person name="Blin K."/>
            <person name="Weber T."/>
        </authorList>
    </citation>
    <scope>NUCLEOTIDE SEQUENCE</scope>
    <source>
        <strain evidence="2">NBC_01436</strain>
    </source>
</reference>
<dbReference type="RefSeq" id="WP_329355618.1">
    <property type="nucleotide sequence ID" value="NZ_CP109490.1"/>
</dbReference>